<proteinExistence type="predicted"/>
<sequence>MYSELHPSLTLPGFTTDQLLSPTIEPVQYPIQVWHKTLIRCHKAEGSRPFVVESMEHHKQPCRNLQDEFILLRVAPAGGIDEETCNILIGRTIEGLPRDSVSVTRQNLLSQLGVQGPAIDWVTVLPRGDHGVILQQPLSSISWCGGRMGWFAPRLLALSGILRHISIVEPNYNILTTQCCWFARAAYSVISAIFGVAHCKREWDKHWDLSPVSRFGTIPRMTSHPTCAALRTVIAYHSFVLDGYFVGSQE</sequence>
<reference evidence="1 2" key="1">
    <citation type="submission" date="2014-06" db="EMBL/GenBank/DDBJ databases">
        <authorList>
            <consortium name="DOE Joint Genome Institute"/>
            <person name="Kuo A."/>
            <person name="Kohler A."/>
            <person name="Nagy L.G."/>
            <person name="Floudas D."/>
            <person name="Copeland A."/>
            <person name="Barry K.W."/>
            <person name="Cichocki N."/>
            <person name="Veneault-Fourrey C."/>
            <person name="LaButti K."/>
            <person name="Lindquist E.A."/>
            <person name="Lipzen A."/>
            <person name="Lundell T."/>
            <person name="Morin E."/>
            <person name="Murat C."/>
            <person name="Sun H."/>
            <person name="Tunlid A."/>
            <person name="Henrissat B."/>
            <person name="Grigoriev I.V."/>
            <person name="Hibbett D.S."/>
            <person name="Martin F."/>
            <person name="Nordberg H.P."/>
            <person name="Cantor M.N."/>
            <person name="Hua S.X."/>
        </authorList>
    </citation>
    <scope>NUCLEOTIDE SEQUENCE [LARGE SCALE GENOMIC DNA]</scope>
    <source>
        <strain evidence="1 2">ATCC 200175</strain>
    </source>
</reference>
<name>A0A0C9TSF3_PAXIN</name>
<dbReference type="HOGENOM" id="CLU_1185344_0_0_1"/>
<dbReference type="OrthoDB" id="2710397at2759"/>
<dbReference type="AlphaFoldDB" id="A0A0C9TSF3"/>
<keyword evidence="2" id="KW-1185">Reference proteome</keyword>
<dbReference type="EMBL" id="KN819353">
    <property type="protein sequence ID" value="KIJ13263.1"/>
    <property type="molecule type" value="Genomic_DNA"/>
</dbReference>
<accession>A0A0C9TSF3</accession>
<dbReference type="Proteomes" id="UP000053647">
    <property type="component" value="Unassembled WGS sequence"/>
</dbReference>
<reference evidence="2" key="2">
    <citation type="submission" date="2015-01" db="EMBL/GenBank/DDBJ databases">
        <title>Evolutionary Origins and Diversification of the Mycorrhizal Mutualists.</title>
        <authorList>
            <consortium name="DOE Joint Genome Institute"/>
            <consortium name="Mycorrhizal Genomics Consortium"/>
            <person name="Kohler A."/>
            <person name="Kuo A."/>
            <person name="Nagy L.G."/>
            <person name="Floudas D."/>
            <person name="Copeland A."/>
            <person name="Barry K.W."/>
            <person name="Cichocki N."/>
            <person name="Veneault-Fourrey C."/>
            <person name="LaButti K."/>
            <person name="Lindquist E.A."/>
            <person name="Lipzen A."/>
            <person name="Lundell T."/>
            <person name="Morin E."/>
            <person name="Murat C."/>
            <person name="Riley R."/>
            <person name="Ohm R."/>
            <person name="Sun H."/>
            <person name="Tunlid A."/>
            <person name="Henrissat B."/>
            <person name="Grigoriev I.V."/>
            <person name="Hibbett D.S."/>
            <person name="Martin F."/>
        </authorList>
    </citation>
    <scope>NUCLEOTIDE SEQUENCE [LARGE SCALE GENOMIC DNA]</scope>
    <source>
        <strain evidence="2">ATCC 200175</strain>
    </source>
</reference>
<organism evidence="1 2">
    <name type="scientific">Paxillus involutus ATCC 200175</name>
    <dbReference type="NCBI Taxonomy" id="664439"/>
    <lineage>
        <taxon>Eukaryota</taxon>
        <taxon>Fungi</taxon>
        <taxon>Dikarya</taxon>
        <taxon>Basidiomycota</taxon>
        <taxon>Agaricomycotina</taxon>
        <taxon>Agaricomycetes</taxon>
        <taxon>Agaricomycetidae</taxon>
        <taxon>Boletales</taxon>
        <taxon>Paxilineae</taxon>
        <taxon>Paxillaceae</taxon>
        <taxon>Paxillus</taxon>
    </lineage>
</organism>
<evidence type="ECO:0000313" key="1">
    <source>
        <dbReference type="EMBL" id="KIJ13263.1"/>
    </source>
</evidence>
<gene>
    <name evidence="1" type="ORF">PAXINDRAFT_13830</name>
</gene>
<protein>
    <submittedName>
        <fullName evidence="1">Uncharacterized protein</fullName>
    </submittedName>
</protein>
<evidence type="ECO:0000313" key="2">
    <source>
        <dbReference type="Proteomes" id="UP000053647"/>
    </source>
</evidence>